<dbReference type="OrthoDB" id="3196337at2"/>
<dbReference type="CDD" id="cd07729">
    <property type="entry name" value="AHL_lactonase_MBL-fold"/>
    <property type="match status" value="1"/>
</dbReference>
<dbReference type="InterPro" id="IPR001279">
    <property type="entry name" value="Metallo-B-lactamas"/>
</dbReference>
<reference evidence="7 8" key="1">
    <citation type="submission" date="2018-10" db="EMBL/GenBank/DDBJ databases">
        <title>Marmoricola sp. 4Q3S-7 whole genome shotgun sequence.</title>
        <authorList>
            <person name="Li F."/>
        </authorList>
    </citation>
    <scope>NUCLEOTIDE SEQUENCE [LARGE SCALE GENOMIC DNA]</scope>
    <source>
        <strain evidence="7 8">4Q3S-7</strain>
    </source>
</reference>
<evidence type="ECO:0000313" key="7">
    <source>
        <dbReference type="EMBL" id="RLV47730.1"/>
    </source>
</evidence>
<comment type="cofactor">
    <cofactor evidence="1">
        <name>Zn(2+)</name>
        <dbReference type="ChEBI" id="CHEBI:29105"/>
    </cofactor>
</comment>
<dbReference type="SUPFAM" id="SSF56281">
    <property type="entry name" value="Metallo-hydrolase/oxidoreductase"/>
    <property type="match status" value="1"/>
</dbReference>
<evidence type="ECO:0000256" key="5">
    <source>
        <dbReference type="ARBA" id="ARBA00022833"/>
    </source>
</evidence>
<dbReference type="AlphaFoldDB" id="A0A3L8NX43"/>
<dbReference type="GO" id="GO:0046872">
    <property type="term" value="F:metal ion binding"/>
    <property type="evidence" value="ECO:0007669"/>
    <property type="project" value="UniProtKB-KW"/>
</dbReference>
<comment type="similarity">
    <text evidence="2">Belongs to the metallo-beta-lactamase superfamily.</text>
</comment>
<keyword evidence="4" id="KW-0378">Hydrolase</keyword>
<dbReference type="SMART" id="SM00849">
    <property type="entry name" value="Lactamase_B"/>
    <property type="match status" value="1"/>
</dbReference>
<dbReference type="PANTHER" id="PTHR42978">
    <property type="entry name" value="QUORUM-QUENCHING LACTONASE YTNP-RELATED-RELATED"/>
    <property type="match status" value="1"/>
</dbReference>
<evidence type="ECO:0000259" key="6">
    <source>
        <dbReference type="SMART" id="SM00849"/>
    </source>
</evidence>
<keyword evidence="3" id="KW-0479">Metal-binding</keyword>
<gene>
    <name evidence="7" type="ORF">D9V37_16430</name>
</gene>
<dbReference type="Gene3D" id="3.60.15.10">
    <property type="entry name" value="Ribonuclease Z/Hydroxyacylglutathione hydrolase-like"/>
    <property type="match status" value="1"/>
</dbReference>
<evidence type="ECO:0000313" key="8">
    <source>
        <dbReference type="Proteomes" id="UP000281708"/>
    </source>
</evidence>
<evidence type="ECO:0000256" key="1">
    <source>
        <dbReference type="ARBA" id="ARBA00001947"/>
    </source>
</evidence>
<sequence>MSANVVALHYAQRDGRRGEHFLGLDDESLAPHPTSYFCWLVRTEDRVVLVDAGIGPEVGRQLAGLRHYEHPLDLLQRAGVAPAEVDTLVLTHLHYDHTGVVAELPRAQVLVQRREWEYWHGPWQRVRHERWLRSATDLAALDQLDRDGRLELLDGGTEVTPGVGVHLVGGHTPGMQVVSVVTETDTDAGSVVLASDASHFYENLEAERPAPLLSSMPDVYAAWDRVGELAGARGTVVPGHDPEVLQRHPERLDADPALVVVA</sequence>
<name>A0A3L8NX43_9ACTN</name>
<dbReference type="Proteomes" id="UP000281708">
    <property type="component" value="Unassembled WGS sequence"/>
</dbReference>
<organism evidence="7 8">
    <name type="scientific">Nocardioides mangrovicus</name>
    <dbReference type="NCBI Taxonomy" id="2478913"/>
    <lineage>
        <taxon>Bacteria</taxon>
        <taxon>Bacillati</taxon>
        <taxon>Actinomycetota</taxon>
        <taxon>Actinomycetes</taxon>
        <taxon>Propionibacteriales</taxon>
        <taxon>Nocardioidaceae</taxon>
        <taxon>Nocardioides</taxon>
    </lineage>
</organism>
<dbReference type="PANTHER" id="PTHR42978:SF7">
    <property type="entry name" value="METALLO-HYDROLASE RV2300C-RELATED"/>
    <property type="match status" value="1"/>
</dbReference>
<evidence type="ECO:0000256" key="2">
    <source>
        <dbReference type="ARBA" id="ARBA00007749"/>
    </source>
</evidence>
<dbReference type="Pfam" id="PF00753">
    <property type="entry name" value="Lactamase_B"/>
    <property type="match status" value="1"/>
</dbReference>
<protein>
    <submittedName>
        <fullName evidence="7">N-acyl homoserine lactonase family protein</fullName>
    </submittedName>
</protein>
<dbReference type="InterPro" id="IPR036866">
    <property type="entry name" value="RibonucZ/Hydroxyglut_hydro"/>
</dbReference>
<dbReference type="InterPro" id="IPR051013">
    <property type="entry name" value="MBL_superfamily_lactonases"/>
</dbReference>
<dbReference type="RefSeq" id="WP_121807237.1">
    <property type="nucleotide sequence ID" value="NZ_RDBE01000010.1"/>
</dbReference>
<evidence type="ECO:0000256" key="4">
    <source>
        <dbReference type="ARBA" id="ARBA00022801"/>
    </source>
</evidence>
<evidence type="ECO:0000256" key="3">
    <source>
        <dbReference type="ARBA" id="ARBA00022723"/>
    </source>
</evidence>
<dbReference type="GO" id="GO:0016787">
    <property type="term" value="F:hydrolase activity"/>
    <property type="evidence" value="ECO:0007669"/>
    <property type="project" value="UniProtKB-KW"/>
</dbReference>
<dbReference type="EMBL" id="RDBE01000010">
    <property type="protein sequence ID" value="RLV47730.1"/>
    <property type="molecule type" value="Genomic_DNA"/>
</dbReference>
<feature type="domain" description="Metallo-beta-lactamase" evidence="6">
    <location>
        <begin position="35"/>
        <end position="240"/>
    </location>
</feature>
<keyword evidence="5" id="KW-0862">Zinc</keyword>
<accession>A0A3L8NX43</accession>
<proteinExistence type="inferred from homology"/>
<comment type="caution">
    <text evidence="7">The sequence shown here is derived from an EMBL/GenBank/DDBJ whole genome shotgun (WGS) entry which is preliminary data.</text>
</comment>
<keyword evidence="8" id="KW-1185">Reference proteome</keyword>